<accession>A0A2B4RFM5</accession>
<dbReference type="SMART" id="SM00034">
    <property type="entry name" value="CLECT"/>
    <property type="match status" value="1"/>
</dbReference>
<dbReference type="GO" id="GO:0046872">
    <property type="term" value="F:metal ion binding"/>
    <property type="evidence" value="ECO:0007669"/>
    <property type="project" value="UniProtKB-KW"/>
</dbReference>
<dbReference type="InterPro" id="IPR041577">
    <property type="entry name" value="RT_RNaseH_2"/>
</dbReference>
<proteinExistence type="predicted"/>
<feature type="region of interest" description="Disordered" evidence="3">
    <location>
        <begin position="1147"/>
        <end position="1169"/>
    </location>
</feature>
<feature type="domain" description="C-type lectin" evidence="5">
    <location>
        <begin position="1007"/>
        <end position="1126"/>
    </location>
</feature>
<dbReference type="InterPro" id="IPR000477">
    <property type="entry name" value="RT_dom"/>
</dbReference>
<dbReference type="Gene3D" id="3.10.100.10">
    <property type="entry name" value="Mannose-Binding Protein A, subunit A"/>
    <property type="match status" value="1"/>
</dbReference>
<evidence type="ECO:0000256" key="2">
    <source>
        <dbReference type="ARBA" id="ARBA00022723"/>
    </source>
</evidence>
<dbReference type="InterPro" id="IPR016187">
    <property type="entry name" value="CTDL_fold"/>
</dbReference>
<dbReference type="SUPFAM" id="SSF56436">
    <property type="entry name" value="C-type lectin-like"/>
    <property type="match status" value="1"/>
</dbReference>
<dbReference type="GO" id="GO:0015074">
    <property type="term" value="P:DNA integration"/>
    <property type="evidence" value="ECO:0007669"/>
    <property type="project" value="InterPro"/>
</dbReference>
<feature type="compositionally biased region" description="Polar residues" evidence="3">
    <location>
        <begin position="1152"/>
        <end position="1169"/>
    </location>
</feature>
<dbReference type="CDD" id="cd01647">
    <property type="entry name" value="RT_LTR"/>
    <property type="match status" value="1"/>
</dbReference>
<dbReference type="CDD" id="cd00037">
    <property type="entry name" value="CLECT"/>
    <property type="match status" value="1"/>
</dbReference>
<dbReference type="OrthoDB" id="5987235at2759"/>
<dbReference type="InterPro" id="IPR027806">
    <property type="entry name" value="HARBI1_dom"/>
</dbReference>
<dbReference type="PANTHER" id="PTHR37984:SF8">
    <property type="entry name" value="CCHC-TYPE DOMAIN-CONTAINING PROTEIN"/>
    <property type="match status" value="1"/>
</dbReference>
<dbReference type="Pfam" id="PF17919">
    <property type="entry name" value="RT_RNaseH_2"/>
    <property type="match status" value="1"/>
</dbReference>
<dbReference type="Pfam" id="PF00059">
    <property type="entry name" value="Lectin_C"/>
    <property type="match status" value="1"/>
</dbReference>
<feature type="transmembrane region" description="Helical" evidence="4">
    <location>
        <begin position="1199"/>
        <end position="1223"/>
    </location>
</feature>
<gene>
    <name evidence="7" type="primary">POL</name>
    <name evidence="7" type="ORF">AWC38_SpisGene20497</name>
</gene>
<dbReference type="InterPro" id="IPR012337">
    <property type="entry name" value="RNaseH-like_sf"/>
</dbReference>
<dbReference type="Proteomes" id="UP000225706">
    <property type="component" value="Unassembled WGS sequence"/>
</dbReference>
<dbReference type="Gene3D" id="3.30.70.270">
    <property type="match status" value="2"/>
</dbReference>
<dbReference type="InterPro" id="IPR050951">
    <property type="entry name" value="Retrovirus_Pol_polyprotein"/>
</dbReference>
<dbReference type="CDD" id="cd09274">
    <property type="entry name" value="RNase_HI_RT_Ty3"/>
    <property type="match status" value="1"/>
</dbReference>
<feature type="domain" description="Integrase catalytic" evidence="6">
    <location>
        <begin position="727"/>
        <end position="915"/>
    </location>
</feature>
<dbReference type="PROSITE" id="PS50041">
    <property type="entry name" value="C_TYPE_LECTIN_2"/>
    <property type="match status" value="1"/>
</dbReference>
<evidence type="ECO:0000259" key="5">
    <source>
        <dbReference type="PROSITE" id="PS50041"/>
    </source>
</evidence>
<evidence type="ECO:0000259" key="6">
    <source>
        <dbReference type="PROSITE" id="PS50994"/>
    </source>
</evidence>
<evidence type="ECO:0000256" key="4">
    <source>
        <dbReference type="SAM" id="Phobius"/>
    </source>
</evidence>
<dbReference type="PANTHER" id="PTHR37984">
    <property type="entry name" value="PROTEIN CBG26694"/>
    <property type="match status" value="1"/>
</dbReference>
<dbReference type="STRING" id="50429.A0A2B4RFM5"/>
<keyword evidence="8" id="KW-1185">Reference proteome</keyword>
<keyword evidence="4" id="KW-1133">Transmembrane helix</keyword>
<dbReference type="EMBL" id="LSMT01000664">
    <property type="protein sequence ID" value="PFX15290.1"/>
    <property type="molecule type" value="Genomic_DNA"/>
</dbReference>
<comment type="cofactor">
    <cofactor evidence="1">
        <name>a divalent metal cation</name>
        <dbReference type="ChEBI" id="CHEBI:60240"/>
    </cofactor>
</comment>
<reference evidence="8" key="1">
    <citation type="journal article" date="2017" name="bioRxiv">
        <title>Comparative analysis of the genomes of Stylophora pistillata and Acropora digitifera provides evidence for extensive differences between species of corals.</title>
        <authorList>
            <person name="Voolstra C.R."/>
            <person name="Li Y."/>
            <person name="Liew Y.J."/>
            <person name="Baumgarten S."/>
            <person name="Zoccola D."/>
            <person name="Flot J.-F."/>
            <person name="Tambutte S."/>
            <person name="Allemand D."/>
            <person name="Aranda M."/>
        </authorList>
    </citation>
    <scope>NUCLEOTIDE SEQUENCE [LARGE SCALE GENOMIC DNA]</scope>
</reference>
<dbReference type="InterPro" id="IPR016186">
    <property type="entry name" value="C-type_lectin-like/link_sf"/>
</dbReference>
<dbReference type="InterPro" id="IPR043128">
    <property type="entry name" value="Rev_trsase/Diguanyl_cyclase"/>
</dbReference>
<dbReference type="SUPFAM" id="SSF53098">
    <property type="entry name" value="Ribonuclease H-like"/>
    <property type="match status" value="1"/>
</dbReference>
<dbReference type="InterPro" id="IPR001584">
    <property type="entry name" value="Integrase_cat-core"/>
</dbReference>
<dbReference type="InterPro" id="IPR001304">
    <property type="entry name" value="C-type_lectin-like"/>
</dbReference>
<keyword evidence="4" id="KW-0472">Membrane</keyword>
<dbReference type="PROSITE" id="PS50994">
    <property type="entry name" value="INTEGRASE"/>
    <property type="match status" value="1"/>
</dbReference>
<dbReference type="CDD" id="cd12087">
    <property type="entry name" value="TM_EGFR-like"/>
    <property type="match status" value="1"/>
</dbReference>
<protein>
    <submittedName>
        <fullName evidence="7">Retrovirus-related Pol polyprotein</fullName>
    </submittedName>
</protein>
<evidence type="ECO:0000313" key="8">
    <source>
        <dbReference type="Proteomes" id="UP000225706"/>
    </source>
</evidence>
<evidence type="ECO:0000256" key="1">
    <source>
        <dbReference type="ARBA" id="ARBA00001968"/>
    </source>
</evidence>
<dbReference type="SUPFAM" id="SSF56672">
    <property type="entry name" value="DNA/RNA polymerases"/>
    <property type="match status" value="1"/>
</dbReference>
<dbReference type="InterPro" id="IPR036397">
    <property type="entry name" value="RNaseH_sf"/>
</dbReference>
<keyword evidence="2" id="KW-0479">Metal-binding</keyword>
<dbReference type="Pfam" id="PF00078">
    <property type="entry name" value="RVT_1"/>
    <property type="match status" value="1"/>
</dbReference>
<evidence type="ECO:0000256" key="3">
    <source>
        <dbReference type="SAM" id="MobiDB-lite"/>
    </source>
</evidence>
<name>A0A2B4RFM5_STYPI</name>
<evidence type="ECO:0000313" key="7">
    <source>
        <dbReference type="EMBL" id="PFX15290.1"/>
    </source>
</evidence>
<dbReference type="FunFam" id="3.30.70.270:FF:000026">
    <property type="entry name" value="Transposon Ty3-G Gag-Pol polyprotein"/>
    <property type="match status" value="1"/>
</dbReference>
<keyword evidence="4" id="KW-0812">Transmembrane</keyword>
<sequence length="1490" mass="168280">MVTASFNGKGPSIGWSTDENLYSRFKMWKQKCELLFTGPMAKIDEEIKCKHLLYWSGEQSIELFNSWDLSADEQKKLDNYWERFEHFVKPHSNELTAAWELYNLRQGTLSLEEFTAKLRILVKEANYPAEHNDCFLRDFLVLGMKSDRIRKDCFNVGNALTFNAALEMAKSEESAEKRLQLMNTEVHSINVPKGYQGLKNQRQNTGSGRSQACRNCGWGPHSRDQCPAKNATCHYFHKIGHLAKRKPSWKVSLSLSPEGKQTPVLRKIDSSAETNIIPTSLYIQLAPRVMNLQKPTAKLTAYGGTEIPNLGSCQVYVKGPNNPKPKVIQAEVVDVDGPPIIGNISAQSLNLRKLNWAVAVESSSKSTSQSFKLFDARGEPHPFPLTKEYLLKEYQDVFTELGCFPGPLYHIETKSDIPPVQHPPRQIPVHLQSAYREELLRLTQAGILVEIHDEYTPLVNSTVVIRKPNGTIRLCLEPRDLNKAIQRTPYYVRTIDDVIPKLSGASHFSILDARSGFWQVELDDESSKLCTLSTQWGKYRWKRLPFGLTCSGDVFQEKMDDVFGNLDGLSDGLRADDLKTKAIRDMPSPQNLAELQTFMGMVNYLNRFSPIMAQTLEPLRQLMKKGTPFVWQPGHHKAFQSLKQIITEASVLAYYDPEKDNVIQPDASLKLLGCVLIQDGKPVCYASRSLSDTESRYSNIERERLAACWSLERFSHYVFDKQVVVETDHKPLESIWKKSIPSASVRLQRLFLKMSKYNMEIKYIQGKTNVVADTLSRVCCMESPDEDSDTPLLEVDAIATPCPLAQLNWMKYETTQYNSQEFAASCKQWGIDHVTSSPLYPQSNGFVERSVQTVKNLLRKAEASGQDPYLALLTYRTTPVDSNLPSPSQLLNRRAYRTQLPCSGHLQRLQAFDSNREQLQNRQDTQRNKYDRQGTHTLRRLNQGEQVVVFQPQTKEWIPAEVKEETSKPRSYIMKTTSNHLVDQWMNDDGDDNDNDDDDDGDKFCSCYSFNNKTNGMAWPQAMDNCNYNNKTLVVMETEREWEFVKNEIQNRVGSNYGEWFIGLEQNFTTGNWTWVNGKPLTINKWQRSNPEPSDFYGLIHKEYPAGYKGSFSTISGNIQTSWICEEETDNCQGDCFFHIAPPSTSPPGTKAVTTRGKTSTEQDITDVSGSSTNFFTPTTVKSTNEVLMEDNSSPSPTVMIVAASLGAVLFVVLIILIVVMLLKRKKRQGQDVIKETVIKNQHGFRESLPLNALNVGAQLSLAAGSKRNQRELIEIPASTRKCAAVIFKDGKKSIGPTILKRNANKLFHSQEPPVQKKKKPDSEAKLPAVKDIFVSISATTPAESSEAQDERVAPNGVLTYISDLYPGSISDKEIVQQSGLLNQFVPGDLILADKGFLIQDIVPRGVSVNIPPFLQHGKFTESEAKLTKSIARYRIHVERANARLKDFKILSFVPPYLRSHINEVFQLCGAIVNLQFPLIKVGCAGTDYD</sequence>
<organism evidence="7 8">
    <name type="scientific">Stylophora pistillata</name>
    <name type="common">Smooth cauliflower coral</name>
    <dbReference type="NCBI Taxonomy" id="50429"/>
    <lineage>
        <taxon>Eukaryota</taxon>
        <taxon>Metazoa</taxon>
        <taxon>Cnidaria</taxon>
        <taxon>Anthozoa</taxon>
        <taxon>Hexacorallia</taxon>
        <taxon>Scleractinia</taxon>
        <taxon>Astrocoeniina</taxon>
        <taxon>Pocilloporidae</taxon>
        <taxon>Stylophora</taxon>
    </lineage>
</organism>
<dbReference type="Gene3D" id="3.10.10.10">
    <property type="entry name" value="HIV Type 1 Reverse Transcriptase, subunit A, domain 1"/>
    <property type="match status" value="1"/>
</dbReference>
<dbReference type="GO" id="GO:0003676">
    <property type="term" value="F:nucleic acid binding"/>
    <property type="evidence" value="ECO:0007669"/>
    <property type="project" value="InterPro"/>
</dbReference>
<dbReference type="Pfam" id="PF13359">
    <property type="entry name" value="DDE_Tnp_4"/>
    <property type="match status" value="1"/>
</dbReference>
<dbReference type="InterPro" id="IPR043502">
    <property type="entry name" value="DNA/RNA_pol_sf"/>
</dbReference>
<dbReference type="Gene3D" id="3.30.420.10">
    <property type="entry name" value="Ribonuclease H-like superfamily/Ribonuclease H"/>
    <property type="match status" value="1"/>
</dbReference>
<comment type="caution">
    <text evidence="7">The sequence shown here is derived from an EMBL/GenBank/DDBJ whole genome shotgun (WGS) entry which is preliminary data.</text>
</comment>